<dbReference type="CDD" id="cd07971">
    <property type="entry name" value="OBF_DNA_ligase_LigD"/>
    <property type="match status" value="1"/>
</dbReference>
<dbReference type="PROSITE" id="PS00697">
    <property type="entry name" value="DNA_LIGASE_A1"/>
    <property type="match status" value="1"/>
</dbReference>
<dbReference type="PANTHER" id="PTHR45674:SF4">
    <property type="entry name" value="DNA LIGASE 1"/>
    <property type="match status" value="1"/>
</dbReference>
<accession>A0A660LI09</accession>
<evidence type="ECO:0000313" key="7">
    <source>
        <dbReference type="Proteomes" id="UP000278962"/>
    </source>
</evidence>
<dbReference type="Gene3D" id="3.30.1490.70">
    <property type="match status" value="1"/>
</dbReference>
<feature type="domain" description="ATP-dependent DNA ligase family profile" evidence="5">
    <location>
        <begin position="262"/>
        <end position="385"/>
    </location>
</feature>
<dbReference type="Pfam" id="PF01068">
    <property type="entry name" value="DNA_ligase_A_M"/>
    <property type="match status" value="1"/>
</dbReference>
<dbReference type="GO" id="GO:0006310">
    <property type="term" value="P:DNA recombination"/>
    <property type="evidence" value="ECO:0007669"/>
    <property type="project" value="InterPro"/>
</dbReference>
<dbReference type="Gene3D" id="2.40.50.140">
    <property type="entry name" value="Nucleic acid-binding proteins"/>
    <property type="match status" value="1"/>
</dbReference>
<evidence type="ECO:0000259" key="5">
    <source>
        <dbReference type="PROSITE" id="PS50160"/>
    </source>
</evidence>
<dbReference type="Pfam" id="PF13298">
    <property type="entry name" value="LigD_N"/>
    <property type="match status" value="1"/>
</dbReference>
<keyword evidence="3" id="KW-0436">Ligase</keyword>
<evidence type="ECO:0000256" key="2">
    <source>
        <dbReference type="ARBA" id="ARBA00012727"/>
    </source>
</evidence>
<comment type="caution">
    <text evidence="6">The sequence shown here is derived from an EMBL/GenBank/DDBJ whole genome shotgun (WGS) entry which is preliminary data.</text>
</comment>
<dbReference type="PROSITE" id="PS50160">
    <property type="entry name" value="DNA_LIGASE_A3"/>
    <property type="match status" value="1"/>
</dbReference>
<gene>
    <name evidence="6" type="ORF">C8N24_3790</name>
</gene>
<evidence type="ECO:0000256" key="3">
    <source>
        <dbReference type="ARBA" id="ARBA00022598"/>
    </source>
</evidence>
<dbReference type="AlphaFoldDB" id="A0A660LI09"/>
<dbReference type="InterPro" id="IPR012309">
    <property type="entry name" value="DNA_ligase_ATP-dep_C"/>
</dbReference>
<proteinExistence type="inferred from homology"/>
<dbReference type="InterPro" id="IPR014144">
    <property type="entry name" value="LigD_PE_domain"/>
</dbReference>
<dbReference type="InterPro" id="IPR016059">
    <property type="entry name" value="DNA_ligase_ATP-dep_CS"/>
</dbReference>
<dbReference type="GO" id="GO:0003910">
    <property type="term" value="F:DNA ligase (ATP) activity"/>
    <property type="evidence" value="ECO:0007669"/>
    <property type="project" value="UniProtKB-EC"/>
</dbReference>
<dbReference type="Gene3D" id="3.30.470.30">
    <property type="entry name" value="DNA ligase/mRNA capping enzyme"/>
    <property type="match status" value="1"/>
</dbReference>
<dbReference type="InterPro" id="IPR050191">
    <property type="entry name" value="ATP-dep_DNA_ligase"/>
</dbReference>
<dbReference type="SUPFAM" id="SSF50249">
    <property type="entry name" value="Nucleic acid-binding proteins"/>
    <property type="match status" value="1"/>
</dbReference>
<dbReference type="InterPro" id="IPR012340">
    <property type="entry name" value="NA-bd_OB-fold"/>
</dbReference>
<protein>
    <recommendedName>
        <fullName evidence="2">DNA ligase (ATP)</fullName>
        <ecNumber evidence="2">6.5.1.1</ecNumber>
    </recommendedName>
</protein>
<dbReference type="CDD" id="cd07906">
    <property type="entry name" value="Adenylation_DNA_ligase_LigD_LigC"/>
    <property type="match status" value="1"/>
</dbReference>
<evidence type="ECO:0000313" key="6">
    <source>
        <dbReference type="EMBL" id="RKQ93915.1"/>
    </source>
</evidence>
<dbReference type="InterPro" id="IPR014146">
    <property type="entry name" value="LigD_ligase_dom"/>
</dbReference>
<keyword evidence="7" id="KW-1185">Reference proteome</keyword>
<dbReference type="PROSITE" id="PS00333">
    <property type="entry name" value="DNA_LIGASE_A2"/>
    <property type="match status" value="1"/>
</dbReference>
<comment type="similarity">
    <text evidence="1">Belongs to the ATP-dependent DNA ligase family.</text>
</comment>
<dbReference type="GO" id="GO:0005524">
    <property type="term" value="F:ATP binding"/>
    <property type="evidence" value="ECO:0007669"/>
    <property type="project" value="InterPro"/>
</dbReference>
<reference evidence="6 7" key="1">
    <citation type="submission" date="2018-10" db="EMBL/GenBank/DDBJ databases">
        <title>Genomic Encyclopedia of Archaeal and Bacterial Type Strains, Phase II (KMG-II): from individual species to whole genera.</title>
        <authorList>
            <person name="Goeker M."/>
        </authorList>
    </citation>
    <scope>NUCLEOTIDE SEQUENCE [LARGE SCALE GENOMIC DNA]</scope>
    <source>
        <strain evidence="6 7">DSM 14954</strain>
    </source>
</reference>
<evidence type="ECO:0000256" key="4">
    <source>
        <dbReference type="ARBA" id="ARBA00034003"/>
    </source>
</evidence>
<dbReference type="Proteomes" id="UP000278962">
    <property type="component" value="Unassembled WGS sequence"/>
</dbReference>
<dbReference type="NCBIfam" id="TIGR02777">
    <property type="entry name" value="LigD_PE_dom"/>
    <property type="match status" value="1"/>
</dbReference>
<dbReference type="NCBIfam" id="TIGR02779">
    <property type="entry name" value="NHEJ_ligase_lig"/>
    <property type="match status" value="1"/>
</dbReference>
<dbReference type="PANTHER" id="PTHR45674">
    <property type="entry name" value="DNA LIGASE 1/3 FAMILY MEMBER"/>
    <property type="match status" value="1"/>
</dbReference>
<evidence type="ECO:0000256" key="1">
    <source>
        <dbReference type="ARBA" id="ARBA00007572"/>
    </source>
</evidence>
<dbReference type="InterPro" id="IPR012310">
    <property type="entry name" value="DNA_ligase_ATP-dep_cent"/>
</dbReference>
<sequence>MGMMPDRLDKYRAKRDFQETPEPAGAVGSEDALRFVVQEHSARAMHWDLRLEHEGTLVSWAVPKGIPVDPKRNNLAVQTEDHPLEYLDFHGEIPAGNYGAGTMKIFDRGTYELHKWRDKEVMVTFHGERVRGRYVLFKTGGKNWMIHRMDPPEDAGRELIPEQVEPMLATAGDLPPSDGWAFEIKWDGVRAVAYIEGGRIRLSSRNRTNITPRYPELSPLGRALSTHEVILDGEVVSFEGGIPSFQRLQRRMHLTSEAQVRRLSQTEPVVYIIFDLLWLDGHSLLALPYSDRRKLLAKLELNGPAWQSPAHHVGDGAALLAASRAQGLEGIVAKRLDCPYTPGKRSSGWIKVKNKKTADVVVGGWMPGEGGRTGRLGALVVGFYEDGELRYAGRAGSGFTDAELKRVQALLEARAREGSPFTAGPKPPKQVRYVEPELVASVEFTDMTNDGTLRHPVYKGLRDDIAPEDVGAPE</sequence>
<dbReference type="EMBL" id="RBIL01000001">
    <property type="protein sequence ID" value="RKQ93915.1"/>
    <property type="molecule type" value="Genomic_DNA"/>
</dbReference>
<dbReference type="SUPFAM" id="SSF56091">
    <property type="entry name" value="DNA ligase/mRNA capping enzyme, catalytic domain"/>
    <property type="match status" value="1"/>
</dbReference>
<organism evidence="6 7">
    <name type="scientific">Solirubrobacter pauli</name>
    <dbReference type="NCBI Taxonomy" id="166793"/>
    <lineage>
        <taxon>Bacteria</taxon>
        <taxon>Bacillati</taxon>
        <taxon>Actinomycetota</taxon>
        <taxon>Thermoleophilia</taxon>
        <taxon>Solirubrobacterales</taxon>
        <taxon>Solirubrobacteraceae</taxon>
        <taxon>Solirubrobacter</taxon>
    </lineage>
</organism>
<name>A0A660LI09_9ACTN</name>
<dbReference type="GO" id="GO:0006281">
    <property type="term" value="P:DNA repair"/>
    <property type="evidence" value="ECO:0007669"/>
    <property type="project" value="InterPro"/>
</dbReference>
<dbReference type="Pfam" id="PF04679">
    <property type="entry name" value="DNA_ligase_A_C"/>
    <property type="match status" value="1"/>
</dbReference>
<dbReference type="EC" id="6.5.1.1" evidence="2"/>
<comment type="catalytic activity">
    <reaction evidence="4">
        <text>ATP + (deoxyribonucleotide)n-3'-hydroxyl + 5'-phospho-(deoxyribonucleotide)m = (deoxyribonucleotide)n+m + AMP + diphosphate.</text>
        <dbReference type="EC" id="6.5.1.1"/>
    </reaction>
</comment>